<organism evidence="2 3">
    <name type="scientific">Cimex lectularius</name>
    <name type="common">Bed bug</name>
    <name type="synonym">Acanthia lectularia</name>
    <dbReference type="NCBI Taxonomy" id="79782"/>
    <lineage>
        <taxon>Eukaryota</taxon>
        <taxon>Metazoa</taxon>
        <taxon>Ecdysozoa</taxon>
        <taxon>Arthropoda</taxon>
        <taxon>Hexapoda</taxon>
        <taxon>Insecta</taxon>
        <taxon>Pterygota</taxon>
        <taxon>Neoptera</taxon>
        <taxon>Paraneoptera</taxon>
        <taxon>Hemiptera</taxon>
        <taxon>Heteroptera</taxon>
        <taxon>Panheteroptera</taxon>
        <taxon>Cimicomorpha</taxon>
        <taxon>Cimicidae</taxon>
        <taxon>Cimex</taxon>
    </lineage>
</organism>
<name>A0A8I6RDQ7_CIMLE</name>
<dbReference type="AlphaFoldDB" id="A0A8I6RDQ7"/>
<sequence>MRFFIVLAFFINCTFRIVHCRPGVHGLLDYSTDASKKVVDVSSHAVIGALGLGNKVVQFGSELASKSLEGTANLSNSLIDLSTWIKTKTITTKASVFKYLLGKLARAAEVFEPSLPVISSVIKLIAVLGELMVRGIENAGLTGVKIEDFVSKANVAVLHTIGEVNIKAAGGVAALATLKGQLLTTGVAAFTKTMFDTLAKWMYKGLSYFVTPPQTDLPTYHNSGWYTNFKRNSANSTYNGAPYFINTITRFLNTI</sequence>
<dbReference type="EnsemblMetazoa" id="XM_014387375.2">
    <property type="protein sequence ID" value="XP_014242861.1"/>
    <property type="gene ID" value="LOC106662922"/>
</dbReference>
<keyword evidence="3" id="KW-1185">Reference proteome</keyword>
<accession>A0A8I6RDQ7</accession>
<feature type="signal peptide" evidence="1">
    <location>
        <begin position="1"/>
        <end position="20"/>
    </location>
</feature>
<proteinExistence type="predicted"/>
<evidence type="ECO:0000313" key="3">
    <source>
        <dbReference type="Proteomes" id="UP000494040"/>
    </source>
</evidence>
<protein>
    <submittedName>
        <fullName evidence="2">Uncharacterized protein</fullName>
    </submittedName>
</protein>
<feature type="chain" id="PRO_5035308642" evidence="1">
    <location>
        <begin position="21"/>
        <end position="255"/>
    </location>
</feature>
<keyword evidence="1" id="KW-0732">Signal</keyword>
<dbReference type="Proteomes" id="UP000494040">
    <property type="component" value="Unassembled WGS sequence"/>
</dbReference>
<reference evidence="2" key="1">
    <citation type="submission" date="2022-01" db="UniProtKB">
        <authorList>
            <consortium name="EnsemblMetazoa"/>
        </authorList>
    </citation>
    <scope>IDENTIFICATION</scope>
</reference>
<evidence type="ECO:0000313" key="2">
    <source>
        <dbReference type="EnsemblMetazoa" id="XP_014242861.1"/>
    </source>
</evidence>
<gene>
    <name evidence="2" type="primary">106662922</name>
</gene>
<evidence type="ECO:0000256" key="1">
    <source>
        <dbReference type="SAM" id="SignalP"/>
    </source>
</evidence>